<dbReference type="InterPro" id="IPR002656">
    <property type="entry name" value="Acyl_transf_3_dom"/>
</dbReference>
<dbReference type="SMART" id="SM00703">
    <property type="entry name" value="NRF"/>
    <property type="match status" value="1"/>
</dbReference>
<keyword evidence="1" id="KW-1133">Transmembrane helix</keyword>
<feature type="chain" id="PRO_5040355325" description="Nose resistant-to-fluoxetine protein N-terminal domain-containing protein" evidence="2">
    <location>
        <begin position="17"/>
        <end position="687"/>
    </location>
</feature>
<feature type="transmembrane region" description="Helical" evidence="1">
    <location>
        <begin position="233"/>
        <end position="253"/>
    </location>
</feature>
<dbReference type="GO" id="GO:0016747">
    <property type="term" value="F:acyltransferase activity, transferring groups other than amino-acyl groups"/>
    <property type="evidence" value="ECO:0007669"/>
    <property type="project" value="InterPro"/>
</dbReference>
<protein>
    <recommendedName>
        <fullName evidence="3">Nose resistant-to-fluoxetine protein N-terminal domain-containing protein</fullName>
    </recommendedName>
</protein>
<comment type="caution">
    <text evidence="4">The sequence shown here is derived from an EMBL/GenBank/DDBJ whole genome shotgun (WGS) entry which is preliminary data.</text>
</comment>
<keyword evidence="1" id="KW-0472">Membrane</keyword>
<dbReference type="EMBL" id="CANHGI010000005">
    <property type="protein sequence ID" value="CAI5451277.1"/>
    <property type="molecule type" value="Genomic_DNA"/>
</dbReference>
<name>A0A9P1IU49_9PELO</name>
<feature type="transmembrane region" description="Helical" evidence="1">
    <location>
        <begin position="559"/>
        <end position="578"/>
    </location>
</feature>
<dbReference type="Pfam" id="PF20146">
    <property type="entry name" value="NRF"/>
    <property type="match status" value="1"/>
</dbReference>
<dbReference type="AlphaFoldDB" id="A0A9P1IU49"/>
<evidence type="ECO:0000256" key="1">
    <source>
        <dbReference type="SAM" id="Phobius"/>
    </source>
</evidence>
<dbReference type="PANTHER" id="PTHR11161">
    <property type="entry name" value="O-ACYLTRANSFERASE"/>
    <property type="match status" value="1"/>
</dbReference>
<accession>A0A9P1IU49</accession>
<dbReference type="InterPro" id="IPR052728">
    <property type="entry name" value="O2_lipid_transport_reg"/>
</dbReference>
<dbReference type="OrthoDB" id="118951at2759"/>
<gene>
    <name evidence="4" type="ORF">CAMP_LOCUS13914</name>
</gene>
<feature type="transmembrane region" description="Helical" evidence="1">
    <location>
        <begin position="521"/>
        <end position="539"/>
    </location>
</feature>
<feature type="transmembrane region" description="Helical" evidence="1">
    <location>
        <begin position="304"/>
        <end position="328"/>
    </location>
</feature>
<feature type="transmembrane region" description="Helical" evidence="1">
    <location>
        <begin position="435"/>
        <end position="462"/>
    </location>
</feature>
<evidence type="ECO:0000256" key="2">
    <source>
        <dbReference type="SAM" id="SignalP"/>
    </source>
</evidence>
<evidence type="ECO:0000313" key="4">
    <source>
        <dbReference type="EMBL" id="CAI5451277.1"/>
    </source>
</evidence>
<feature type="signal peptide" evidence="2">
    <location>
        <begin position="1"/>
        <end position="16"/>
    </location>
</feature>
<feature type="transmembrane region" description="Helical" evidence="1">
    <location>
        <begin position="627"/>
        <end position="647"/>
    </location>
</feature>
<dbReference type="Proteomes" id="UP001152747">
    <property type="component" value="Unassembled WGS sequence"/>
</dbReference>
<reference evidence="4" key="1">
    <citation type="submission" date="2022-11" db="EMBL/GenBank/DDBJ databases">
        <authorList>
            <person name="Kikuchi T."/>
        </authorList>
    </citation>
    <scope>NUCLEOTIDE SEQUENCE</scope>
    <source>
        <strain evidence="4">PS1010</strain>
    </source>
</reference>
<feature type="domain" description="Nose resistant-to-fluoxetine protein N-terminal" evidence="3">
    <location>
        <begin position="65"/>
        <end position="190"/>
    </location>
</feature>
<evidence type="ECO:0000259" key="3">
    <source>
        <dbReference type="SMART" id="SM00703"/>
    </source>
</evidence>
<keyword evidence="1" id="KW-0812">Transmembrane</keyword>
<keyword evidence="5" id="KW-1185">Reference proteome</keyword>
<dbReference type="InterPro" id="IPR006621">
    <property type="entry name" value="Nose-resist-to-fluoxetine_N"/>
</dbReference>
<evidence type="ECO:0000313" key="5">
    <source>
        <dbReference type="Proteomes" id="UP001152747"/>
    </source>
</evidence>
<dbReference type="PANTHER" id="PTHR11161:SF0">
    <property type="entry name" value="O-ACYLTRANSFERASE LIKE PROTEIN"/>
    <property type="match status" value="1"/>
</dbReference>
<organism evidence="4 5">
    <name type="scientific">Caenorhabditis angaria</name>
    <dbReference type="NCBI Taxonomy" id="860376"/>
    <lineage>
        <taxon>Eukaryota</taxon>
        <taxon>Metazoa</taxon>
        <taxon>Ecdysozoa</taxon>
        <taxon>Nematoda</taxon>
        <taxon>Chromadorea</taxon>
        <taxon>Rhabditida</taxon>
        <taxon>Rhabditina</taxon>
        <taxon>Rhabditomorpha</taxon>
        <taxon>Rhabditoidea</taxon>
        <taxon>Rhabditidae</taxon>
        <taxon>Peloderinae</taxon>
        <taxon>Caenorhabditis</taxon>
    </lineage>
</organism>
<feature type="transmembrane region" description="Helical" evidence="1">
    <location>
        <begin position="599"/>
        <end position="615"/>
    </location>
</feature>
<keyword evidence="2" id="KW-0732">Signal</keyword>
<feature type="transmembrane region" description="Helical" evidence="1">
    <location>
        <begin position="197"/>
        <end position="221"/>
    </location>
</feature>
<sequence>MHFFQLLFLFITPVVSNSISFSESFQTSWQDVISENEIQYSSISSQCARDTQTWLKSLAIFKQISEECIITRNCTFVELQLLKNNLFSAKQLDAFGRVPSSGILEIPLLFEGSYVECQSISGIEYDTNYCYLALYPKKNRHCGIVNVVPGLTFIRSAVCMPKSCSENDLTQMFNNFTNLPFTACKAGCVHYDVKKNAAFWIFTTFMILVIAIVIVSTIFDYFKEKLPFSEKSLWMRMLLAFSLWTNASIILSVKEQKDGYIKSLDCIRFLSMLWVVTGHTFTNLTPTDTLLSIAKIMKEFWNHLILNAVLSVDTFFLISGIVVAYMFFKTRPKSQIMKSPMTWILFYVHRYLRLTPPYMIFIGFFTVYGNYIQGPISATQMNGMRDATEACQEKWWRSLLYINNFGSTDNTCYSVTWYLAVDTQLYLIAPIPIIALYYSFSAGVAVISSLVLASIITTYSLFYEYNLPADFTGQGDPIAFYGIAYEKPWVRCPPYFIGILVGYILGTYGKRKIHLNWSLSMIAWFFAFVTAVVCIFGDYDYDAGLKWSTFTRATYYNFARISWAIAVSWVIVANHYGWGSPISNFMCHPIWQPLGRLSYCAYIVHIMTMALYFSWDDRAWHYFSNLQIWLYYTVPITVFAYFFAFWWSSFFELPSLKLEKILIESIIGSGGRTSNKVETSDKSEDNK</sequence>
<proteinExistence type="predicted"/>
<dbReference type="Pfam" id="PF01757">
    <property type="entry name" value="Acyl_transf_3"/>
    <property type="match status" value="1"/>
</dbReference>